<dbReference type="Proteomes" id="UP001229421">
    <property type="component" value="Unassembled WGS sequence"/>
</dbReference>
<organism evidence="1 2">
    <name type="scientific">Tagetes erecta</name>
    <name type="common">African marigold</name>
    <dbReference type="NCBI Taxonomy" id="13708"/>
    <lineage>
        <taxon>Eukaryota</taxon>
        <taxon>Viridiplantae</taxon>
        <taxon>Streptophyta</taxon>
        <taxon>Embryophyta</taxon>
        <taxon>Tracheophyta</taxon>
        <taxon>Spermatophyta</taxon>
        <taxon>Magnoliopsida</taxon>
        <taxon>eudicotyledons</taxon>
        <taxon>Gunneridae</taxon>
        <taxon>Pentapetalae</taxon>
        <taxon>asterids</taxon>
        <taxon>campanulids</taxon>
        <taxon>Asterales</taxon>
        <taxon>Asteraceae</taxon>
        <taxon>Asteroideae</taxon>
        <taxon>Heliantheae alliance</taxon>
        <taxon>Tageteae</taxon>
        <taxon>Tagetes</taxon>
    </lineage>
</organism>
<protein>
    <submittedName>
        <fullName evidence="1">Uncharacterized protein</fullName>
    </submittedName>
</protein>
<dbReference type="EMBL" id="JAUHHV010000001">
    <property type="protein sequence ID" value="KAK1437538.1"/>
    <property type="molecule type" value="Genomic_DNA"/>
</dbReference>
<gene>
    <name evidence="1" type="ORF">QVD17_03332</name>
</gene>
<name>A0AAD8P8K1_TARER</name>
<comment type="caution">
    <text evidence="1">The sequence shown here is derived from an EMBL/GenBank/DDBJ whole genome shotgun (WGS) entry which is preliminary data.</text>
</comment>
<dbReference type="AlphaFoldDB" id="A0AAD8P8K1"/>
<evidence type="ECO:0000313" key="2">
    <source>
        <dbReference type="Proteomes" id="UP001229421"/>
    </source>
</evidence>
<reference evidence="1" key="1">
    <citation type="journal article" date="2023" name="bioRxiv">
        <title>Improved chromosome-level genome assembly for marigold (Tagetes erecta).</title>
        <authorList>
            <person name="Jiang F."/>
            <person name="Yuan L."/>
            <person name="Wang S."/>
            <person name="Wang H."/>
            <person name="Xu D."/>
            <person name="Wang A."/>
            <person name="Fan W."/>
        </authorList>
    </citation>
    <scope>NUCLEOTIDE SEQUENCE</scope>
    <source>
        <strain evidence="1">WSJ</strain>
        <tissue evidence="1">Leaf</tissue>
    </source>
</reference>
<keyword evidence="2" id="KW-1185">Reference proteome</keyword>
<proteinExistence type="predicted"/>
<sequence length="97" mass="11593">MGHNATVKYERVHDRSSQMIHEPNVSSRSVLKLIWKKLKSERKKLLMMRSPLKHVQVSYDEQSYVQNFDQGHEWRNELDILSRSFSVQYTKRASIFV</sequence>
<evidence type="ECO:0000313" key="1">
    <source>
        <dbReference type="EMBL" id="KAK1437538.1"/>
    </source>
</evidence>
<accession>A0AAD8P8K1</accession>